<proteinExistence type="predicted"/>
<comment type="caution">
    <text evidence="2">The sequence shown here is derived from an EMBL/GenBank/DDBJ whole genome shotgun (WGS) entry which is preliminary data.</text>
</comment>
<organism evidence="2 3">
    <name type="scientific">Gordoniibacillus kamchatkensis</name>
    <dbReference type="NCBI Taxonomy" id="1590651"/>
    <lineage>
        <taxon>Bacteria</taxon>
        <taxon>Bacillati</taxon>
        <taxon>Bacillota</taxon>
        <taxon>Bacilli</taxon>
        <taxon>Bacillales</taxon>
        <taxon>Paenibacillaceae</taxon>
        <taxon>Gordoniibacillus</taxon>
    </lineage>
</organism>
<gene>
    <name evidence="2" type="ORF">SD70_30765</name>
</gene>
<sequence length="157" mass="17879">MSFVLLALTVFCVKTKRLHLFELLAVWFTVMAVNSPIYSYFLVNRHWISIPDSKEMAVIRIVYTEVLSPLLLTWVLDEVLVQKRFSVRAACYAATLALIFLGGWLLDRWGVVKFRGNGLLLYTPIKSITLIAALCSARLVRYLMRKDGIGHGQISRS</sequence>
<dbReference type="EMBL" id="JXAK01000096">
    <property type="protein sequence ID" value="KIL37783.1"/>
    <property type="molecule type" value="Genomic_DNA"/>
</dbReference>
<reference evidence="2 3" key="1">
    <citation type="submission" date="2014-12" db="EMBL/GenBank/DDBJ databases">
        <title>Draft genome sequence of Paenibacillus kamchatkensis strain B-2647.</title>
        <authorList>
            <person name="Karlyshev A.V."/>
            <person name="Kudryashova E.B."/>
        </authorList>
    </citation>
    <scope>NUCLEOTIDE SEQUENCE [LARGE SCALE GENOMIC DNA]</scope>
    <source>
        <strain evidence="2 3">VKM B-2647</strain>
    </source>
</reference>
<feature type="transmembrane region" description="Helical" evidence="1">
    <location>
        <begin position="119"/>
        <end position="140"/>
    </location>
</feature>
<dbReference type="Proteomes" id="UP000031967">
    <property type="component" value="Unassembled WGS sequence"/>
</dbReference>
<feature type="transmembrane region" description="Helical" evidence="1">
    <location>
        <begin position="25"/>
        <end position="43"/>
    </location>
</feature>
<keyword evidence="1" id="KW-0472">Membrane</keyword>
<keyword evidence="3" id="KW-1185">Reference proteome</keyword>
<name>A0ABR5A9U4_9BACL</name>
<evidence type="ECO:0000313" key="3">
    <source>
        <dbReference type="Proteomes" id="UP000031967"/>
    </source>
</evidence>
<feature type="transmembrane region" description="Helical" evidence="1">
    <location>
        <begin position="55"/>
        <end position="75"/>
    </location>
</feature>
<keyword evidence="1" id="KW-1133">Transmembrane helix</keyword>
<accession>A0ABR5A9U4</accession>
<keyword evidence="1" id="KW-0812">Transmembrane</keyword>
<evidence type="ECO:0000313" key="2">
    <source>
        <dbReference type="EMBL" id="KIL37783.1"/>
    </source>
</evidence>
<evidence type="ECO:0000256" key="1">
    <source>
        <dbReference type="SAM" id="Phobius"/>
    </source>
</evidence>
<protein>
    <submittedName>
        <fullName evidence="2">Uncharacterized protein</fullName>
    </submittedName>
</protein>
<feature type="transmembrane region" description="Helical" evidence="1">
    <location>
        <begin position="87"/>
        <end position="107"/>
    </location>
</feature>